<evidence type="ECO:0008006" key="3">
    <source>
        <dbReference type="Google" id="ProtNLM"/>
    </source>
</evidence>
<dbReference type="EMBL" id="JADKGY010000029">
    <property type="protein sequence ID" value="MBK9984480.1"/>
    <property type="molecule type" value="Genomic_DNA"/>
</dbReference>
<reference evidence="1 2" key="1">
    <citation type="submission" date="2020-10" db="EMBL/GenBank/DDBJ databases">
        <title>Connecting structure to function with the recovery of over 1000 high-quality activated sludge metagenome-assembled genomes encoding full-length rRNA genes using long-read sequencing.</title>
        <authorList>
            <person name="Singleton C.M."/>
            <person name="Petriglieri F."/>
            <person name="Kristensen J.M."/>
            <person name="Kirkegaard R.H."/>
            <person name="Michaelsen T.Y."/>
            <person name="Andersen M.H."/>
            <person name="Karst S.M."/>
            <person name="Dueholm M.S."/>
            <person name="Nielsen P.H."/>
            <person name="Albertsen M."/>
        </authorList>
    </citation>
    <scope>NUCLEOTIDE SEQUENCE [LARGE SCALE GENOMIC DNA]</scope>
    <source>
        <strain evidence="1">Ribe_18-Q3-R11-54_MAXAC.273</strain>
    </source>
</reference>
<dbReference type="AlphaFoldDB" id="A0A9D7SWE5"/>
<proteinExistence type="predicted"/>
<protein>
    <recommendedName>
        <fullName evidence="3">HNH endonuclease 5 domain-containing protein</fullName>
    </recommendedName>
</protein>
<comment type="caution">
    <text evidence="1">The sequence shown here is derived from an EMBL/GenBank/DDBJ whole genome shotgun (WGS) entry which is preliminary data.</text>
</comment>
<sequence>MKGSLKYFHVGAETLRRFHNLPNPYYACPICLRMFDLSDVRQLTQEHVPQKSLGGLKICLTCFDCNSNAGHRIDAHVNRRERGLAFFKAMMDGGTYEGRAQIRVGESVTNAKLTARDKFVEITSGKEINIPIEHVKLQEALAGFKENETWEGQKVDFKLVDDTFNEHKAMVADLKTAYLACFAKLGYQYILRSQLEIVRKQILQPELKLIENFAFRIRPGHMPISRVLIFVETPFKSIAVQIDDRFIFLPPIDDCEDFYTILKKHLSPDLQLSGVEDDFPITMEMELDRIEMKAQL</sequence>
<evidence type="ECO:0000313" key="2">
    <source>
        <dbReference type="Proteomes" id="UP000808337"/>
    </source>
</evidence>
<evidence type="ECO:0000313" key="1">
    <source>
        <dbReference type="EMBL" id="MBK9984480.1"/>
    </source>
</evidence>
<name>A0A9D7SWE5_9BACT</name>
<gene>
    <name evidence="1" type="ORF">IPP15_19285</name>
</gene>
<dbReference type="Proteomes" id="UP000808337">
    <property type="component" value="Unassembled WGS sequence"/>
</dbReference>
<accession>A0A9D7SWE5</accession>
<organism evidence="1 2">
    <name type="scientific">Candidatus Opimibacter skivensis</name>
    <dbReference type="NCBI Taxonomy" id="2982028"/>
    <lineage>
        <taxon>Bacteria</taxon>
        <taxon>Pseudomonadati</taxon>
        <taxon>Bacteroidota</taxon>
        <taxon>Saprospiria</taxon>
        <taxon>Saprospirales</taxon>
        <taxon>Saprospiraceae</taxon>
        <taxon>Candidatus Opimibacter</taxon>
    </lineage>
</organism>